<accession>A0AAE3KNK0</accession>
<name>A0AAE3KNK0_9CYAN</name>
<comment type="caution">
    <text evidence="1">The sequence shown here is derived from an EMBL/GenBank/DDBJ whole genome shotgun (WGS) entry which is preliminary data.</text>
</comment>
<dbReference type="EMBL" id="JAMZMM010000153">
    <property type="protein sequence ID" value="MCP2729916.1"/>
    <property type="molecule type" value="Genomic_DNA"/>
</dbReference>
<proteinExistence type="predicted"/>
<keyword evidence="2" id="KW-1185">Reference proteome</keyword>
<dbReference type="InterPro" id="IPR030917">
    <property type="entry name" value="Cyanoexo_CrtB_assoc"/>
</dbReference>
<protein>
    <submittedName>
        <fullName evidence="1">Cyanoexosortase B system-associated protein</fullName>
    </submittedName>
</protein>
<dbReference type="AlphaFoldDB" id="A0AAE3KNK0"/>
<reference evidence="1" key="1">
    <citation type="submission" date="2022-06" db="EMBL/GenBank/DDBJ databases">
        <title>New cyanobacteria of genus Symplocastrum in benthos of Lake Baikal.</title>
        <authorList>
            <person name="Sorokovikova E."/>
            <person name="Tikhonova I."/>
            <person name="Krasnopeev A."/>
            <person name="Evseev P."/>
            <person name="Gladkikh A."/>
            <person name="Belykh O."/>
        </authorList>
    </citation>
    <scope>NUCLEOTIDE SEQUENCE</scope>
    <source>
        <strain evidence="1">BBK-W-15</strain>
    </source>
</reference>
<evidence type="ECO:0000313" key="1">
    <source>
        <dbReference type="EMBL" id="MCP2729916.1"/>
    </source>
</evidence>
<dbReference type="RefSeq" id="WP_254012690.1">
    <property type="nucleotide sequence ID" value="NZ_JAMZMM010000153.1"/>
</dbReference>
<sequence>MKSASMLKSIQGIKLPRAILILLLLVLLGFGTIPGYLKGQFSWAKLPNMAHLNQIRKVLTAGLEIPGWQIKDQKVVEIGGHKWSYQLLEGSTPKPVTLLLLPPGDSKSQPQVEWVDIDSALRWQTDSYTKIKFKVAPSDLAIKKQSSPEGSNPKQAEVEARFFRAWTQDQTVGVVQWYAWLEGGDPAHSSWFWVDQLAQLQRQRVSWVAVCLQIPMEPLGDLKVTQPLAESLAKMVQTALMVGPFVGA</sequence>
<gene>
    <name evidence="1" type="ORF">NJ959_15890</name>
</gene>
<dbReference type="Proteomes" id="UP001204953">
    <property type="component" value="Unassembled WGS sequence"/>
</dbReference>
<organism evidence="1 2">
    <name type="scientific">Limnofasciculus baicalensis BBK-W-15</name>
    <dbReference type="NCBI Taxonomy" id="2699891"/>
    <lineage>
        <taxon>Bacteria</taxon>
        <taxon>Bacillati</taxon>
        <taxon>Cyanobacteriota</taxon>
        <taxon>Cyanophyceae</taxon>
        <taxon>Coleofasciculales</taxon>
        <taxon>Coleofasciculaceae</taxon>
        <taxon>Limnofasciculus</taxon>
        <taxon>Limnofasciculus baicalensis</taxon>
    </lineage>
</organism>
<dbReference type="NCBIfam" id="TIGR04533">
    <property type="entry name" value="cyanosortB_assc"/>
    <property type="match status" value="1"/>
</dbReference>
<evidence type="ECO:0000313" key="2">
    <source>
        <dbReference type="Proteomes" id="UP001204953"/>
    </source>
</evidence>